<dbReference type="Gene3D" id="1.20.58.480">
    <property type="match status" value="1"/>
</dbReference>
<keyword evidence="2" id="KW-1185">Reference proteome</keyword>
<dbReference type="SUPFAM" id="SSF140959">
    <property type="entry name" value="Indolic compounds 2,3-dioxygenase-like"/>
    <property type="match status" value="1"/>
</dbReference>
<dbReference type="InterPro" id="IPR037217">
    <property type="entry name" value="Trp/Indoleamine_2_3_dOase-like"/>
</dbReference>
<dbReference type="Gene3D" id="1.20.58.1320">
    <property type="match status" value="1"/>
</dbReference>
<dbReference type="GO" id="GO:0019441">
    <property type="term" value="P:L-tryptophan catabolic process to kynurenine"/>
    <property type="evidence" value="ECO:0007669"/>
    <property type="project" value="InterPro"/>
</dbReference>
<dbReference type="AlphaFoldDB" id="A0A098L8S6"/>
<dbReference type="GO" id="GO:0020037">
    <property type="term" value="F:heme binding"/>
    <property type="evidence" value="ECO:0007669"/>
    <property type="project" value="InterPro"/>
</dbReference>
<dbReference type="GO" id="GO:0046872">
    <property type="term" value="F:metal ion binding"/>
    <property type="evidence" value="ECO:0007669"/>
    <property type="project" value="InterPro"/>
</dbReference>
<keyword evidence="1" id="KW-0808">Transferase</keyword>
<proteinExistence type="predicted"/>
<keyword evidence="1" id="KW-0418">Kinase</keyword>
<dbReference type="EMBL" id="BBLT01000001">
    <property type="protein sequence ID" value="GAL82952.1"/>
    <property type="molecule type" value="Genomic_DNA"/>
</dbReference>
<dbReference type="RefSeq" id="WP_052429857.1">
    <property type="nucleotide sequence ID" value="NZ_BBLT01000001.1"/>
</dbReference>
<protein>
    <submittedName>
        <fullName evidence="1">Sensor signal transduction histidine kinase</fullName>
    </submittedName>
</protein>
<sequence length="367" mass="42379">MTPETLKLPQQTEGNKWKKISQEIDKLDPIQIDRLIPFIHKLNREKNVQALAEILYKHLPYPERLERFTYNESIACMRDIGIFLGSLKKHGTEPVEVIPELDYVLDVLSDKTNLPPRDTLFHYTIWNPSGLRVRTYTGLSDEIHLIESVKMSMFPLVDAIYNLIELHQTPLNSPAFEEICNIAEENLSGMINGIVYAKRNVSPAVFANELRFYFDPISLYRREFIGPGAVEMPLFVFDHLLWSSETNDEEYVKFKITYLPFNQPDIRDIYYNYDNQPSLATKVIEALKKNPGYCQQTAKSARALLSLCNRLKSFRMPHKKLAEESYAQQKERSHGSGGYSTDILSHIISLNLKTIADIEQAITRYGR</sequence>
<name>A0A098L8S6_9BACT</name>
<dbReference type="OrthoDB" id="918766at2"/>
<dbReference type="eggNOG" id="ENOG502ZBT1">
    <property type="taxonomic scope" value="Bacteria"/>
</dbReference>
<dbReference type="GO" id="GO:0016301">
    <property type="term" value="F:kinase activity"/>
    <property type="evidence" value="ECO:0007669"/>
    <property type="project" value="UniProtKB-KW"/>
</dbReference>
<gene>
    <name evidence="1" type="ORF">MYP_178</name>
</gene>
<comment type="caution">
    <text evidence="1">The sequence shown here is derived from an EMBL/GenBank/DDBJ whole genome shotgun (WGS) entry which is preliminary data.</text>
</comment>
<evidence type="ECO:0000313" key="2">
    <source>
        <dbReference type="Proteomes" id="UP000030185"/>
    </source>
</evidence>
<organism evidence="1 2">
    <name type="scientific">Sporocytophaga myxococcoides</name>
    <dbReference type="NCBI Taxonomy" id="153721"/>
    <lineage>
        <taxon>Bacteria</taxon>
        <taxon>Pseudomonadati</taxon>
        <taxon>Bacteroidota</taxon>
        <taxon>Cytophagia</taxon>
        <taxon>Cytophagales</taxon>
        <taxon>Cytophagaceae</taxon>
        <taxon>Sporocytophaga</taxon>
    </lineage>
</organism>
<evidence type="ECO:0000313" key="1">
    <source>
        <dbReference type="EMBL" id="GAL82952.1"/>
    </source>
</evidence>
<dbReference type="InterPro" id="IPR015029">
    <property type="entry name" value="PrnB"/>
</dbReference>
<reference evidence="1 2" key="1">
    <citation type="submission" date="2014-09" db="EMBL/GenBank/DDBJ databases">
        <title>Sporocytophaga myxococcoides PG-01 genome sequencing.</title>
        <authorList>
            <person name="Liu L."/>
            <person name="Gao P.J."/>
            <person name="Chen G.J."/>
            <person name="Wang L.S."/>
        </authorList>
    </citation>
    <scope>NUCLEOTIDE SEQUENCE [LARGE SCALE GENOMIC DNA]</scope>
    <source>
        <strain evidence="1 2">PG-01</strain>
    </source>
</reference>
<accession>A0A098L8S6</accession>
<dbReference type="Pfam" id="PF08933">
    <property type="entry name" value="PrnB"/>
    <property type="match status" value="1"/>
</dbReference>
<dbReference type="Proteomes" id="UP000030185">
    <property type="component" value="Unassembled WGS sequence"/>
</dbReference>